<organism evidence="12 13">
    <name type="scientific">Haliangium ochraceum (strain DSM 14365 / JCM 11303 / SMP-2)</name>
    <dbReference type="NCBI Taxonomy" id="502025"/>
    <lineage>
        <taxon>Bacteria</taxon>
        <taxon>Pseudomonadati</taxon>
        <taxon>Myxococcota</taxon>
        <taxon>Polyangia</taxon>
        <taxon>Haliangiales</taxon>
        <taxon>Kofleriaceae</taxon>
        <taxon>Haliangium</taxon>
    </lineage>
</organism>
<dbReference type="EC" id="6.3.5.7" evidence="3 10"/>
<gene>
    <name evidence="10" type="primary">gatA</name>
    <name evidence="12" type="ordered locus">Hoch_6767</name>
</gene>
<dbReference type="GO" id="GO:0016740">
    <property type="term" value="F:transferase activity"/>
    <property type="evidence" value="ECO:0007669"/>
    <property type="project" value="UniProtKB-KW"/>
</dbReference>
<dbReference type="Pfam" id="PF01425">
    <property type="entry name" value="Amidase"/>
    <property type="match status" value="1"/>
</dbReference>
<keyword evidence="6 10" id="KW-0547">Nucleotide-binding</keyword>
<dbReference type="PROSITE" id="PS00571">
    <property type="entry name" value="AMIDASES"/>
    <property type="match status" value="1"/>
</dbReference>
<dbReference type="Proteomes" id="UP000001880">
    <property type="component" value="Chromosome"/>
</dbReference>
<dbReference type="SUPFAM" id="SSF75304">
    <property type="entry name" value="Amidase signature (AS) enzymes"/>
    <property type="match status" value="1"/>
</dbReference>
<dbReference type="InterPro" id="IPR004412">
    <property type="entry name" value="GatA"/>
</dbReference>
<dbReference type="AlphaFoldDB" id="D0LUA8"/>
<protein>
    <recommendedName>
        <fullName evidence="4 10">Glutamyl-tRNA(Gln) amidotransferase subunit A</fullName>
        <shortName evidence="10">Glu-ADT subunit A</shortName>
        <ecNumber evidence="3 10">6.3.5.7</ecNumber>
    </recommendedName>
</protein>
<proteinExistence type="inferred from homology"/>
<evidence type="ECO:0000256" key="10">
    <source>
        <dbReference type="HAMAP-Rule" id="MF_00120"/>
    </source>
</evidence>
<evidence type="ECO:0000256" key="1">
    <source>
        <dbReference type="ARBA" id="ARBA00008069"/>
    </source>
</evidence>
<name>D0LUA8_HALO1</name>
<dbReference type="InterPro" id="IPR000120">
    <property type="entry name" value="Amidase"/>
</dbReference>
<evidence type="ECO:0000256" key="9">
    <source>
        <dbReference type="ARBA" id="ARBA00047407"/>
    </source>
</evidence>
<keyword evidence="7 10" id="KW-0067">ATP-binding</keyword>
<keyword evidence="8 10" id="KW-0648">Protein biosynthesis</keyword>
<dbReference type="PANTHER" id="PTHR11895:SF151">
    <property type="entry name" value="GLUTAMYL-TRNA(GLN) AMIDOTRANSFERASE SUBUNIT A"/>
    <property type="match status" value="1"/>
</dbReference>
<dbReference type="KEGG" id="hoh:Hoch_6767"/>
<dbReference type="InterPro" id="IPR020556">
    <property type="entry name" value="Amidase_CS"/>
</dbReference>
<evidence type="ECO:0000256" key="8">
    <source>
        <dbReference type="ARBA" id="ARBA00022917"/>
    </source>
</evidence>
<dbReference type="InterPro" id="IPR036928">
    <property type="entry name" value="AS_sf"/>
</dbReference>
<dbReference type="STRING" id="502025.Hoch_6767"/>
<sequence length="501" mass="52081">MSETIHLSAAEQARRVKAGELSARALTEAHLARIEARDGAIGAFLKVDREGALAAADAVDQAVAAGRDPGPLAGVPIALKDLLVTRGLATTAGSKILGGWVPPYDGTAVARLRAAGAVLLGKLNLDEFGMGSSNENSAFGPCRNPWDLDRVSGGSSGGSAAAVASFQCAAALGTDTGGSIRQPAAFCGLVGLKPTYGRVSRYGMIAFASSFDQIGPLTRTVEDAALLLELIAGLDPRDASSIDAPVPAYREALAEGLAGRRIGLPDEYFRGGADAEVLAAVERAAEVFRGLGAELVPVSLPHTKYALPVYYLLAPAEASSNLARYDGVRFGQREAAPGASLLDMYRSSRGAGFGTEVKRRIMLGTFALRAGHYDAYYAKAQKVRALITRDFAQAFEQVDLLLSPTTPTAAFRLGEKTQDPVDMYRADIFTLGCNLAGLPGLNMPCGFTGAGLPIGMQLLAPALGERALIAAAAAYEREVGAIDGHGVPLRRPPEQAAEAGS</sequence>
<dbReference type="PANTHER" id="PTHR11895">
    <property type="entry name" value="TRANSAMIDASE"/>
    <property type="match status" value="1"/>
</dbReference>
<comment type="similarity">
    <text evidence="1 10">Belongs to the amidase family. GatA subfamily.</text>
</comment>
<reference evidence="12 13" key="1">
    <citation type="journal article" date="2010" name="Stand. Genomic Sci.">
        <title>Complete genome sequence of Haliangium ochraceum type strain (SMP-2).</title>
        <authorList>
            <consortium name="US DOE Joint Genome Institute (JGI-PGF)"/>
            <person name="Ivanova N."/>
            <person name="Daum C."/>
            <person name="Lang E."/>
            <person name="Abt B."/>
            <person name="Kopitz M."/>
            <person name="Saunders E."/>
            <person name="Lapidus A."/>
            <person name="Lucas S."/>
            <person name="Glavina Del Rio T."/>
            <person name="Nolan M."/>
            <person name="Tice H."/>
            <person name="Copeland A."/>
            <person name="Cheng J.F."/>
            <person name="Chen F."/>
            <person name="Bruce D."/>
            <person name="Goodwin L."/>
            <person name="Pitluck S."/>
            <person name="Mavromatis K."/>
            <person name="Pati A."/>
            <person name="Mikhailova N."/>
            <person name="Chen A."/>
            <person name="Palaniappan K."/>
            <person name="Land M."/>
            <person name="Hauser L."/>
            <person name="Chang Y.J."/>
            <person name="Jeffries C.D."/>
            <person name="Detter J.C."/>
            <person name="Brettin T."/>
            <person name="Rohde M."/>
            <person name="Goker M."/>
            <person name="Bristow J."/>
            <person name="Markowitz V."/>
            <person name="Eisen J.A."/>
            <person name="Hugenholtz P."/>
            <person name="Kyrpides N.C."/>
            <person name="Klenk H.P."/>
        </authorList>
    </citation>
    <scope>NUCLEOTIDE SEQUENCE [LARGE SCALE GENOMIC DNA]</scope>
    <source>
        <strain evidence="13">DSM 14365 / CIP 107738 / JCM 11303 / AJ 13395 / SMP-2</strain>
    </source>
</reference>
<evidence type="ECO:0000256" key="4">
    <source>
        <dbReference type="ARBA" id="ARBA00014428"/>
    </source>
</evidence>
<comment type="catalytic activity">
    <reaction evidence="9 10">
        <text>L-glutamyl-tRNA(Gln) + L-glutamine + ATP + H2O = L-glutaminyl-tRNA(Gln) + L-glutamate + ADP + phosphate + H(+)</text>
        <dbReference type="Rhea" id="RHEA:17521"/>
        <dbReference type="Rhea" id="RHEA-COMP:9681"/>
        <dbReference type="Rhea" id="RHEA-COMP:9684"/>
        <dbReference type="ChEBI" id="CHEBI:15377"/>
        <dbReference type="ChEBI" id="CHEBI:15378"/>
        <dbReference type="ChEBI" id="CHEBI:29985"/>
        <dbReference type="ChEBI" id="CHEBI:30616"/>
        <dbReference type="ChEBI" id="CHEBI:43474"/>
        <dbReference type="ChEBI" id="CHEBI:58359"/>
        <dbReference type="ChEBI" id="CHEBI:78520"/>
        <dbReference type="ChEBI" id="CHEBI:78521"/>
        <dbReference type="ChEBI" id="CHEBI:456216"/>
        <dbReference type="EC" id="6.3.5.7"/>
    </reaction>
</comment>
<accession>D0LUA8</accession>
<evidence type="ECO:0000256" key="5">
    <source>
        <dbReference type="ARBA" id="ARBA00022598"/>
    </source>
</evidence>
<dbReference type="EMBL" id="CP001804">
    <property type="protein sequence ID" value="ACY19231.1"/>
    <property type="molecule type" value="Genomic_DNA"/>
</dbReference>
<dbReference type="GO" id="GO:0050567">
    <property type="term" value="F:glutaminyl-tRNA synthase (glutamine-hydrolyzing) activity"/>
    <property type="evidence" value="ECO:0007669"/>
    <property type="project" value="UniProtKB-UniRule"/>
</dbReference>
<dbReference type="HOGENOM" id="CLU_009600_0_3_7"/>
<feature type="active site" description="Acyl-ester intermediate" evidence="10">
    <location>
        <position position="179"/>
    </location>
</feature>
<dbReference type="GO" id="GO:0006412">
    <property type="term" value="P:translation"/>
    <property type="evidence" value="ECO:0007669"/>
    <property type="project" value="UniProtKB-UniRule"/>
</dbReference>
<keyword evidence="5 10" id="KW-0436">Ligase</keyword>
<comment type="subunit">
    <text evidence="2 10">Heterotrimer of A, B and C subunits.</text>
</comment>
<evidence type="ECO:0000259" key="11">
    <source>
        <dbReference type="Pfam" id="PF01425"/>
    </source>
</evidence>
<comment type="function">
    <text evidence="10">Allows the formation of correctly charged Gln-tRNA(Gln) through the transamidation of misacylated Glu-tRNA(Gln) in organisms which lack glutaminyl-tRNA synthetase. The reaction takes place in the presence of glutamine and ATP through an activated gamma-phospho-Glu-tRNA(Gln).</text>
</comment>
<keyword evidence="13" id="KW-1185">Reference proteome</keyword>
<dbReference type="Gene3D" id="3.90.1300.10">
    <property type="entry name" value="Amidase signature (AS) domain"/>
    <property type="match status" value="1"/>
</dbReference>
<feature type="active site" description="Charge relay system" evidence="10">
    <location>
        <position position="155"/>
    </location>
</feature>
<dbReference type="GO" id="GO:0005524">
    <property type="term" value="F:ATP binding"/>
    <property type="evidence" value="ECO:0007669"/>
    <property type="project" value="UniProtKB-KW"/>
</dbReference>
<dbReference type="HAMAP" id="MF_00120">
    <property type="entry name" value="GatA"/>
    <property type="match status" value="1"/>
</dbReference>
<evidence type="ECO:0000313" key="12">
    <source>
        <dbReference type="EMBL" id="ACY19231.1"/>
    </source>
</evidence>
<evidence type="ECO:0000256" key="7">
    <source>
        <dbReference type="ARBA" id="ARBA00022840"/>
    </source>
</evidence>
<keyword evidence="12" id="KW-0378">Hydrolase</keyword>
<evidence type="ECO:0000256" key="6">
    <source>
        <dbReference type="ARBA" id="ARBA00022741"/>
    </source>
</evidence>
<dbReference type="eggNOG" id="COG0154">
    <property type="taxonomic scope" value="Bacteria"/>
</dbReference>
<dbReference type="InterPro" id="IPR023631">
    <property type="entry name" value="Amidase_dom"/>
</dbReference>
<evidence type="ECO:0000256" key="3">
    <source>
        <dbReference type="ARBA" id="ARBA00012739"/>
    </source>
</evidence>
<dbReference type="NCBIfam" id="TIGR00132">
    <property type="entry name" value="gatA"/>
    <property type="match status" value="1"/>
</dbReference>
<dbReference type="RefSeq" id="WP_012831823.1">
    <property type="nucleotide sequence ID" value="NC_013440.1"/>
</dbReference>
<feature type="active site" description="Charge relay system" evidence="10">
    <location>
        <position position="80"/>
    </location>
</feature>
<keyword evidence="12" id="KW-0808">Transferase</keyword>
<evidence type="ECO:0000313" key="13">
    <source>
        <dbReference type="Proteomes" id="UP000001880"/>
    </source>
</evidence>
<dbReference type="GO" id="GO:0030956">
    <property type="term" value="C:glutamyl-tRNA(Gln) amidotransferase complex"/>
    <property type="evidence" value="ECO:0007669"/>
    <property type="project" value="InterPro"/>
</dbReference>
<dbReference type="GO" id="GO:0016787">
    <property type="term" value="F:hydrolase activity"/>
    <property type="evidence" value="ECO:0007669"/>
    <property type="project" value="UniProtKB-KW"/>
</dbReference>
<feature type="domain" description="Amidase" evidence="11">
    <location>
        <begin position="26"/>
        <end position="468"/>
    </location>
</feature>
<evidence type="ECO:0000256" key="2">
    <source>
        <dbReference type="ARBA" id="ARBA00011123"/>
    </source>
</evidence>